<dbReference type="Gene3D" id="3.40.50.720">
    <property type="entry name" value="NAD(P)-binding Rossmann-like Domain"/>
    <property type="match status" value="1"/>
</dbReference>
<dbReference type="PROSITE" id="PS00061">
    <property type="entry name" value="ADH_SHORT"/>
    <property type="match status" value="1"/>
</dbReference>
<dbReference type="InterPro" id="IPR020904">
    <property type="entry name" value="Sc_DH/Rdtase_CS"/>
</dbReference>
<comment type="similarity">
    <text evidence="1">Belongs to the short-chain dehydrogenases/reductases (SDR) family.</text>
</comment>
<sequence>MTTAPADPSSKPTAYLVTGASAGIGAAIARALLDAGHRVINIDYRLPDDAPEGLISIQADLTDPAQAEAAARRAVESHAIIGLVNNAGATCPGTADTATLADLDYVVNLHLRTALILVQAVLPDMRRAGYGRIVNMASRAALGKPERVVYSATKAGLIGMTRTLAMELGGDGITVNAIGPGPIATELFMKSNPEGAPRTQRIIDSLLVKRLGTPEDVARAAMFFLSPDNGFVTGQVLYVCGGTSLGAAPI</sequence>
<proteinExistence type="inferred from homology"/>
<dbReference type="PRINTS" id="PR00080">
    <property type="entry name" value="SDRFAMILY"/>
</dbReference>
<dbReference type="STRING" id="463040.CAL15_21910"/>
<evidence type="ECO:0000313" key="4">
    <source>
        <dbReference type="Proteomes" id="UP000194161"/>
    </source>
</evidence>
<protein>
    <submittedName>
        <fullName evidence="3">Short-chain dehydrogenase</fullName>
    </submittedName>
</protein>
<dbReference type="GO" id="GO:0030497">
    <property type="term" value="P:fatty acid elongation"/>
    <property type="evidence" value="ECO:0007669"/>
    <property type="project" value="TreeGrafter"/>
</dbReference>
<dbReference type="CDD" id="cd05233">
    <property type="entry name" value="SDR_c"/>
    <property type="match status" value="1"/>
</dbReference>
<dbReference type="EMBL" id="CP021111">
    <property type="protein sequence ID" value="ARP96785.1"/>
    <property type="molecule type" value="Genomic_DNA"/>
</dbReference>
<dbReference type="OrthoDB" id="8665216at2"/>
<accession>A0A1W6ZHQ4</accession>
<dbReference type="PANTHER" id="PTHR42760">
    <property type="entry name" value="SHORT-CHAIN DEHYDROGENASES/REDUCTASES FAMILY MEMBER"/>
    <property type="match status" value="1"/>
</dbReference>
<dbReference type="PRINTS" id="PR00081">
    <property type="entry name" value="GDHRDH"/>
</dbReference>
<dbReference type="AlphaFoldDB" id="A0A1W6ZHQ4"/>
<gene>
    <name evidence="3" type="ORF">CAL15_21910</name>
</gene>
<dbReference type="KEGG" id="bgm:CAL15_21910"/>
<evidence type="ECO:0000256" key="1">
    <source>
        <dbReference type="ARBA" id="ARBA00006484"/>
    </source>
</evidence>
<dbReference type="GO" id="GO:0016616">
    <property type="term" value="F:oxidoreductase activity, acting on the CH-OH group of donors, NAD or NADP as acceptor"/>
    <property type="evidence" value="ECO:0007669"/>
    <property type="project" value="TreeGrafter"/>
</dbReference>
<dbReference type="SUPFAM" id="SSF51735">
    <property type="entry name" value="NAD(P)-binding Rossmann-fold domains"/>
    <property type="match status" value="1"/>
</dbReference>
<keyword evidence="4" id="KW-1185">Reference proteome</keyword>
<name>A0A1W6ZHQ4_9BORD</name>
<dbReference type="FunFam" id="3.40.50.720:FF:000173">
    <property type="entry name" value="3-oxoacyl-[acyl-carrier protein] reductase"/>
    <property type="match status" value="1"/>
</dbReference>
<evidence type="ECO:0000256" key="2">
    <source>
        <dbReference type="ARBA" id="ARBA00023002"/>
    </source>
</evidence>
<dbReference type="Proteomes" id="UP000194161">
    <property type="component" value="Chromosome"/>
</dbReference>
<evidence type="ECO:0000313" key="3">
    <source>
        <dbReference type="EMBL" id="ARP96785.1"/>
    </source>
</evidence>
<dbReference type="InterPro" id="IPR002347">
    <property type="entry name" value="SDR_fam"/>
</dbReference>
<dbReference type="PANTHER" id="PTHR42760:SF129">
    <property type="entry name" value="OXIDOREDUCTASE"/>
    <property type="match status" value="1"/>
</dbReference>
<organism evidence="3 4">
    <name type="scientific">Bordetella genomosp. 13</name>
    <dbReference type="NCBI Taxonomy" id="463040"/>
    <lineage>
        <taxon>Bacteria</taxon>
        <taxon>Pseudomonadati</taxon>
        <taxon>Pseudomonadota</taxon>
        <taxon>Betaproteobacteria</taxon>
        <taxon>Burkholderiales</taxon>
        <taxon>Alcaligenaceae</taxon>
        <taxon>Bordetella</taxon>
    </lineage>
</organism>
<dbReference type="InterPro" id="IPR036291">
    <property type="entry name" value="NAD(P)-bd_dom_sf"/>
</dbReference>
<dbReference type="RefSeq" id="WP_086080432.1">
    <property type="nucleotide sequence ID" value="NZ_CP021111.1"/>
</dbReference>
<keyword evidence="2" id="KW-0560">Oxidoreductase</keyword>
<reference evidence="3 4" key="1">
    <citation type="submission" date="2017-05" db="EMBL/GenBank/DDBJ databases">
        <title>Complete and WGS of Bordetella genogroups.</title>
        <authorList>
            <person name="Spilker T."/>
            <person name="LiPuma J."/>
        </authorList>
    </citation>
    <scope>NUCLEOTIDE SEQUENCE [LARGE SCALE GENOMIC DNA]</scope>
    <source>
        <strain evidence="3 4">AU7206</strain>
    </source>
</reference>
<dbReference type="Pfam" id="PF13561">
    <property type="entry name" value="adh_short_C2"/>
    <property type="match status" value="1"/>
</dbReference>